<keyword evidence="1" id="KW-0812">Transmembrane</keyword>
<organism evidence="2 3">
    <name type="scientific">Siminovitchia fortis</name>
    <dbReference type="NCBI Taxonomy" id="254758"/>
    <lineage>
        <taxon>Bacteria</taxon>
        <taxon>Bacillati</taxon>
        <taxon>Bacillota</taxon>
        <taxon>Bacilli</taxon>
        <taxon>Bacillales</taxon>
        <taxon>Bacillaceae</taxon>
        <taxon>Siminovitchia</taxon>
    </lineage>
</organism>
<dbReference type="Proteomes" id="UP000273811">
    <property type="component" value="Unassembled WGS sequence"/>
</dbReference>
<dbReference type="Pfam" id="PF10710">
    <property type="entry name" value="DUF2512"/>
    <property type="match status" value="1"/>
</dbReference>
<dbReference type="InterPro" id="IPR019649">
    <property type="entry name" value="DUF2512"/>
</dbReference>
<reference evidence="2" key="1">
    <citation type="submission" date="2018-12" db="EMBL/GenBank/DDBJ databases">
        <authorList>
            <person name="Sun L."/>
            <person name="Chen Z."/>
        </authorList>
    </citation>
    <scope>NUCLEOTIDE SEQUENCE [LARGE SCALE GENOMIC DNA]</scope>
    <source>
        <strain evidence="2">DSM 16012</strain>
    </source>
</reference>
<feature type="transmembrane region" description="Helical" evidence="1">
    <location>
        <begin position="93"/>
        <end position="111"/>
    </location>
</feature>
<keyword evidence="3" id="KW-1185">Reference proteome</keyword>
<feature type="transmembrane region" description="Helical" evidence="1">
    <location>
        <begin position="35"/>
        <end position="52"/>
    </location>
</feature>
<dbReference type="GeneID" id="56391245"/>
<gene>
    <name evidence="2" type="ORF">D4N35_007415</name>
</gene>
<dbReference type="OrthoDB" id="2111682at2"/>
<dbReference type="EMBL" id="QYTU02000012">
    <property type="protein sequence ID" value="RWR12190.1"/>
    <property type="molecule type" value="Genomic_DNA"/>
</dbReference>
<feature type="transmembrane region" description="Helical" evidence="1">
    <location>
        <begin position="64"/>
        <end position="81"/>
    </location>
</feature>
<evidence type="ECO:0000313" key="2">
    <source>
        <dbReference type="EMBL" id="RWR12190.1"/>
    </source>
</evidence>
<feature type="transmembrane region" description="Helical" evidence="1">
    <location>
        <begin position="12"/>
        <end position="29"/>
    </location>
</feature>
<proteinExistence type="predicted"/>
<accession>A0A443IVU0</accession>
<comment type="caution">
    <text evidence="2">The sequence shown here is derived from an EMBL/GenBank/DDBJ whole genome shotgun (WGS) entry which is preliminary data.</text>
</comment>
<keyword evidence="1" id="KW-0472">Membrane</keyword>
<name>A0A443IVU0_9BACI</name>
<dbReference type="RefSeq" id="WP_120072019.1">
    <property type="nucleotide sequence ID" value="NZ_CP126113.1"/>
</dbReference>
<keyword evidence="1" id="KW-1133">Transmembrane helix</keyword>
<protein>
    <submittedName>
        <fullName evidence="2">DUF2512 family protein</fullName>
    </submittedName>
</protein>
<dbReference type="AlphaFoldDB" id="A0A443IVU0"/>
<evidence type="ECO:0000313" key="3">
    <source>
        <dbReference type="Proteomes" id="UP000273811"/>
    </source>
</evidence>
<sequence length="125" mass="14078">MDNNINHGQALLRKAILTLPFVWVILSVFNDVSFVHSTLLGIVLMLISYFLGDLMILPKTGNTSATISDFVISLLVIWGGLNLFGYDEAFGESLLTAIILTIAEYFFHLWMERTQFSGPRHVRQS</sequence>
<evidence type="ECO:0000256" key="1">
    <source>
        <dbReference type="SAM" id="Phobius"/>
    </source>
</evidence>